<dbReference type="RefSeq" id="WP_065698908.1">
    <property type="nucleotide sequence ID" value="NZ_CP049206.1"/>
</dbReference>
<dbReference type="KEGG" id="arui:G6M88_11820"/>
<organism evidence="3 4">
    <name type="scientific">Agrobacterium rubi</name>
    <dbReference type="NCBI Taxonomy" id="28099"/>
    <lineage>
        <taxon>Bacteria</taxon>
        <taxon>Pseudomonadati</taxon>
        <taxon>Pseudomonadota</taxon>
        <taxon>Alphaproteobacteria</taxon>
        <taxon>Hyphomicrobiales</taxon>
        <taxon>Rhizobiaceae</taxon>
        <taxon>Rhizobium/Agrobacterium group</taxon>
        <taxon>Agrobacterium</taxon>
    </lineage>
</organism>
<name>A0AAE7R692_9HYPH</name>
<accession>A0AAE7R692</accession>
<dbReference type="AlphaFoldDB" id="A0AAE7R692"/>
<evidence type="ECO:0000313" key="2">
    <source>
        <dbReference type="EMBL" id="NTF35934.1"/>
    </source>
</evidence>
<dbReference type="Proteomes" id="UP000822331">
    <property type="component" value="Unassembled WGS sequence"/>
</dbReference>
<keyword evidence="1" id="KW-0472">Membrane</keyword>
<dbReference type="EMBL" id="JAAMCP010000002">
    <property type="protein sequence ID" value="NTF35934.1"/>
    <property type="molecule type" value="Genomic_DNA"/>
</dbReference>
<reference evidence="2 5" key="1">
    <citation type="journal article" date="2020" name="Science">
        <title>Unexpected conservation and global transmission of agrobacterial virulence plasmids.</title>
        <authorList>
            <person name="Weisberg A.J."/>
            <person name="Davis E.W. 2nd"/>
            <person name="Tabima J."/>
            <person name="Belcher M.S."/>
            <person name="Miller M."/>
            <person name="Kuo C.H."/>
            <person name="Loper J.E."/>
            <person name="Grunwald N.J."/>
            <person name="Putnam M.L."/>
            <person name="Chang J.H."/>
        </authorList>
    </citation>
    <scope>NUCLEOTIDE SEQUENCE [LARGE SCALE GENOMIC DNA]</scope>
    <source>
        <strain evidence="2 5">A19/93</strain>
    </source>
</reference>
<reference evidence="3" key="2">
    <citation type="submission" date="2020-02" db="EMBL/GenBank/DDBJ databases">
        <title>Unexpected conservation and global transmission of agrobacterial virulence plasmids.</title>
        <authorList>
            <person name="Weisberg A.J."/>
            <person name="Davis E.W. II"/>
            <person name="Tabima J.R."/>
            <person name="Belcher M.S."/>
            <person name="Miller M."/>
            <person name="Kuo C.-H."/>
            <person name="Loper J.E."/>
            <person name="Grunwald N.J."/>
            <person name="Putnam M.L."/>
            <person name="Chang J.H."/>
        </authorList>
    </citation>
    <scope>NUCLEOTIDE SEQUENCE</scope>
    <source>
        <strain evidence="3">W2/73</strain>
    </source>
</reference>
<evidence type="ECO:0000313" key="4">
    <source>
        <dbReference type="Proteomes" id="UP000663912"/>
    </source>
</evidence>
<dbReference type="EMBL" id="CP049206">
    <property type="protein sequence ID" value="QTG01033.1"/>
    <property type="molecule type" value="Genomic_DNA"/>
</dbReference>
<evidence type="ECO:0000256" key="1">
    <source>
        <dbReference type="SAM" id="Phobius"/>
    </source>
</evidence>
<keyword evidence="1" id="KW-0812">Transmembrane</keyword>
<gene>
    <name evidence="2" type="ORF">G6L72_04285</name>
    <name evidence="3" type="ORF">G6M88_11820</name>
</gene>
<evidence type="ECO:0000313" key="5">
    <source>
        <dbReference type="Proteomes" id="UP000822331"/>
    </source>
</evidence>
<protein>
    <submittedName>
        <fullName evidence="3">Uncharacterized protein</fullName>
    </submittedName>
</protein>
<keyword evidence="1" id="KW-1133">Transmembrane helix</keyword>
<keyword evidence="5" id="KW-1185">Reference proteome</keyword>
<feature type="transmembrane region" description="Helical" evidence="1">
    <location>
        <begin position="35"/>
        <end position="55"/>
    </location>
</feature>
<dbReference type="Proteomes" id="UP000663912">
    <property type="component" value="Chromosome 1"/>
</dbReference>
<sequence length="98" mass="10481">MHQVISLFVILTLTLLLNAQMAAQMASDGNWGEAIGLLLFAPLSIFFASHTLIYYALRLIRGSSALASYSASKLNYIALVISLLGMLGAVAQRAQLPA</sequence>
<feature type="transmembrane region" description="Helical" evidence="1">
    <location>
        <begin position="76"/>
        <end position="94"/>
    </location>
</feature>
<evidence type="ECO:0000313" key="3">
    <source>
        <dbReference type="EMBL" id="QTG01033.1"/>
    </source>
</evidence>
<proteinExistence type="predicted"/>